<comment type="catalytic activity">
    <reaction evidence="9 10">
        <text>tRNA(Pro) + L-proline + ATP = L-prolyl-tRNA(Pro) + AMP + diphosphate</text>
        <dbReference type="Rhea" id="RHEA:14305"/>
        <dbReference type="Rhea" id="RHEA-COMP:9700"/>
        <dbReference type="Rhea" id="RHEA-COMP:9702"/>
        <dbReference type="ChEBI" id="CHEBI:30616"/>
        <dbReference type="ChEBI" id="CHEBI:33019"/>
        <dbReference type="ChEBI" id="CHEBI:60039"/>
        <dbReference type="ChEBI" id="CHEBI:78442"/>
        <dbReference type="ChEBI" id="CHEBI:78532"/>
        <dbReference type="ChEBI" id="CHEBI:456215"/>
        <dbReference type="EC" id="6.1.1.15"/>
    </reaction>
</comment>
<dbReference type="CDD" id="cd00861">
    <property type="entry name" value="ProRS_anticodon_short"/>
    <property type="match status" value="1"/>
</dbReference>
<dbReference type="InterPro" id="IPR004154">
    <property type="entry name" value="Anticodon-bd"/>
</dbReference>
<reference evidence="12 13" key="1">
    <citation type="submission" date="2019-03" db="EMBL/GenBank/DDBJ databases">
        <title>Genomic Encyclopedia of Type Strains, Phase IV (KMG-IV): sequencing the most valuable type-strain genomes for metagenomic binning, comparative biology and taxonomic classification.</title>
        <authorList>
            <person name="Goeker M."/>
        </authorList>
    </citation>
    <scope>NUCLEOTIDE SEQUENCE [LARGE SCALE GENOMIC DNA]</scope>
    <source>
        <strain evidence="12 13">DSM 28231</strain>
    </source>
</reference>
<evidence type="ECO:0000313" key="13">
    <source>
        <dbReference type="Proteomes" id="UP000294841"/>
    </source>
</evidence>
<comment type="function">
    <text evidence="10">Catalyzes the attachment of proline to tRNA(Pro) in a two-step reaction: proline is first activated by ATP to form Pro-AMP and then transferred to the acceptor end of tRNA(Pro). As ProRS can inadvertently accommodate and process non-cognate amino acids such as alanine and cysteine, to avoid such errors it has two additional distinct editing activities against alanine. One activity is designated as 'pretransfer' editing and involves the tRNA(Pro)-independent hydrolysis of activated Ala-AMP. The other activity is designated 'posttransfer' editing and involves deacylation of mischarged Ala-tRNA(Pro). The misacylated Cys-tRNA(Pro) is not edited by ProRS.</text>
</comment>
<keyword evidence="5 10" id="KW-0547">Nucleotide-binding</keyword>
<dbReference type="Pfam" id="PF04073">
    <property type="entry name" value="tRNA_edit"/>
    <property type="match status" value="1"/>
</dbReference>
<proteinExistence type="inferred from homology"/>
<evidence type="ECO:0000256" key="2">
    <source>
        <dbReference type="ARBA" id="ARBA00011738"/>
    </source>
</evidence>
<dbReference type="InterPro" id="IPR044140">
    <property type="entry name" value="ProRS_anticodon_short"/>
</dbReference>
<dbReference type="FunFam" id="3.40.50.800:FF:000006">
    <property type="entry name" value="Proline--tRNA ligase"/>
    <property type="match status" value="1"/>
</dbReference>
<comment type="subunit">
    <text evidence="2 10">Homodimer.</text>
</comment>
<dbReference type="PROSITE" id="PS50862">
    <property type="entry name" value="AA_TRNA_LIGASE_II"/>
    <property type="match status" value="1"/>
</dbReference>
<sequence length="571" mass="63753">MRASKYLFSTLKETPNDAQVVSHQLMLRAGMVRPLASGLYNWLPTGLKVLKKVENIVREEMNKSGAIEVEMPVVQPAELWQESARWEQYGPELLRFKDRGNRDFVLGPTHEEVITDLVRREVSSYKQLPLNLYQIQTKFRDEVRPRFGVMRGREFLMKDAYSFHTTKESLQETYEVMYQTYSNIFNRLGLDFRAVQADTGSIGGSASHEFQVLAQSGEDDIVFSTESDYAANIELAEAITVGERQAATAVMELIDTPNAKTIADLVEQYNLSADKIIKTLVVKGATEAQPLVALIIRGDHELNEVKAQKLPEVAEPLEFADEVVIREKIGAGVGSLGPINLTIPVIVDRSVAIMSDFVTGANIDGKHYFNVNWERDVPLPKVADLRNVVEGDPSPDGKGTLLIKRGIEVGHIFQLGDKYSKAMNATVQGEDGRLETMIMGCYGIGVSRVVAAAIEQSNDDRGIIWPTDAIAPFTVAIVPMNMQKSESVAKYAEELYRTLLSQGVDVILDDRKERPGVMFADMELIGVPHMIVIGEKNLAKGEIEYKNRRIGEKQMISKDQLLDFIKSQINK</sequence>
<dbReference type="CDD" id="cd04334">
    <property type="entry name" value="ProRS-INS"/>
    <property type="match status" value="1"/>
</dbReference>
<dbReference type="Proteomes" id="UP000294841">
    <property type="component" value="Unassembled WGS sequence"/>
</dbReference>
<keyword evidence="13" id="KW-1185">Reference proteome</keyword>
<dbReference type="OrthoDB" id="9809052at2"/>
<dbReference type="InterPro" id="IPR007214">
    <property type="entry name" value="YbaK/aa-tRNA-synth-assoc-dom"/>
</dbReference>
<dbReference type="InterPro" id="IPR002314">
    <property type="entry name" value="aa-tRNA-synt_IIb"/>
</dbReference>
<dbReference type="InterPro" id="IPR006195">
    <property type="entry name" value="aa-tRNA-synth_II"/>
</dbReference>
<dbReference type="AlphaFoldDB" id="A0A4R2MTE5"/>
<dbReference type="InterPro" id="IPR004500">
    <property type="entry name" value="Pro-tRNA-synth_IIa_bac-type"/>
</dbReference>
<dbReference type="PANTHER" id="PTHR42753">
    <property type="entry name" value="MITOCHONDRIAL RIBOSOME PROTEIN L39/PROLYL-TRNA LIGASE FAMILY MEMBER"/>
    <property type="match status" value="1"/>
</dbReference>
<evidence type="ECO:0000256" key="8">
    <source>
        <dbReference type="ARBA" id="ARBA00023146"/>
    </source>
</evidence>
<dbReference type="SUPFAM" id="SSF52954">
    <property type="entry name" value="Class II aaRS ABD-related"/>
    <property type="match status" value="1"/>
</dbReference>
<dbReference type="InterPro" id="IPR033730">
    <property type="entry name" value="ProRS_core_prok"/>
</dbReference>
<dbReference type="PRINTS" id="PR01046">
    <property type="entry name" value="TRNASYNTHPRO"/>
</dbReference>
<dbReference type="PIRSF" id="PIRSF001535">
    <property type="entry name" value="ProRS_1"/>
    <property type="match status" value="1"/>
</dbReference>
<dbReference type="SUPFAM" id="SSF55681">
    <property type="entry name" value="Class II aaRS and biotin synthetases"/>
    <property type="match status" value="1"/>
</dbReference>
<dbReference type="InterPro" id="IPR045864">
    <property type="entry name" value="aa-tRNA-synth_II/BPL/LPL"/>
</dbReference>
<dbReference type="NCBIfam" id="TIGR00409">
    <property type="entry name" value="proS_fam_II"/>
    <property type="match status" value="1"/>
</dbReference>
<keyword evidence="4 10" id="KW-0436">Ligase</keyword>
<dbReference type="SUPFAM" id="SSF55826">
    <property type="entry name" value="YbaK/ProRS associated domain"/>
    <property type="match status" value="1"/>
</dbReference>
<dbReference type="NCBIfam" id="NF006625">
    <property type="entry name" value="PRK09194.1"/>
    <property type="match status" value="1"/>
</dbReference>
<dbReference type="FunFam" id="3.30.930.10:FF:000097">
    <property type="entry name" value="Proline--tRNA ligase"/>
    <property type="match status" value="1"/>
</dbReference>
<keyword evidence="8 10" id="KW-0030">Aminoacyl-tRNA synthetase</keyword>
<dbReference type="CDD" id="cd00779">
    <property type="entry name" value="ProRS_core_prok"/>
    <property type="match status" value="1"/>
</dbReference>
<dbReference type="EC" id="6.1.1.15" evidence="10"/>
<keyword evidence="3 10" id="KW-0963">Cytoplasm</keyword>
<comment type="caution">
    <text evidence="12">The sequence shown here is derived from an EMBL/GenBank/DDBJ whole genome shotgun (WGS) entry which is preliminary data.</text>
</comment>
<feature type="domain" description="Aminoacyl-transfer RNA synthetases class-II family profile" evidence="11">
    <location>
        <begin position="38"/>
        <end position="466"/>
    </location>
</feature>
<dbReference type="InterPro" id="IPR036754">
    <property type="entry name" value="YbaK/aa-tRNA-synt-asso_dom_sf"/>
</dbReference>
<evidence type="ECO:0000256" key="6">
    <source>
        <dbReference type="ARBA" id="ARBA00022840"/>
    </source>
</evidence>
<accession>A0A4R2MTE5</accession>
<comment type="subcellular location">
    <subcellularLocation>
        <location evidence="1 10">Cytoplasm</location>
    </subcellularLocation>
</comment>
<evidence type="ECO:0000256" key="3">
    <source>
        <dbReference type="ARBA" id="ARBA00022490"/>
    </source>
</evidence>
<evidence type="ECO:0000256" key="1">
    <source>
        <dbReference type="ARBA" id="ARBA00004496"/>
    </source>
</evidence>
<dbReference type="GO" id="GO:0005524">
    <property type="term" value="F:ATP binding"/>
    <property type="evidence" value="ECO:0007669"/>
    <property type="project" value="UniProtKB-UniRule"/>
</dbReference>
<dbReference type="InterPro" id="IPR050062">
    <property type="entry name" value="Pro-tRNA_synthetase"/>
</dbReference>
<dbReference type="PANTHER" id="PTHR42753:SF2">
    <property type="entry name" value="PROLINE--TRNA LIGASE"/>
    <property type="match status" value="1"/>
</dbReference>
<evidence type="ECO:0000256" key="4">
    <source>
        <dbReference type="ARBA" id="ARBA00022598"/>
    </source>
</evidence>
<keyword evidence="6 10" id="KW-0067">ATP-binding</keyword>
<dbReference type="GO" id="GO:0005829">
    <property type="term" value="C:cytosol"/>
    <property type="evidence" value="ECO:0007669"/>
    <property type="project" value="TreeGrafter"/>
</dbReference>
<evidence type="ECO:0000256" key="7">
    <source>
        <dbReference type="ARBA" id="ARBA00022917"/>
    </source>
</evidence>
<evidence type="ECO:0000256" key="9">
    <source>
        <dbReference type="ARBA" id="ARBA00047671"/>
    </source>
</evidence>
<name>A0A4R2MTE5_9PAST</name>
<dbReference type="HAMAP" id="MF_01569">
    <property type="entry name" value="Pro_tRNA_synth_type1"/>
    <property type="match status" value="1"/>
</dbReference>
<dbReference type="InterPro" id="IPR023717">
    <property type="entry name" value="Pro-tRNA-Synthase_IIa_type1"/>
</dbReference>
<dbReference type="InterPro" id="IPR036621">
    <property type="entry name" value="Anticodon-bd_dom_sf"/>
</dbReference>
<organism evidence="12 13">
    <name type="scientific">Bisgaardia hudsonensis</name>
    <dbReference type="NCBI Taxonomy" id="109472"/>
    <lineage>
        <taxon>Bacteria</taxon>
        <taxon>Pseudomonadati</taxon>
        <taxon>Pseudomonadota</taxon>
        <taxon>Gammaproteobacteria</taxon>
        <taxon>Pasteurellales</taxon>
        <taxon>Pasteurellaceae</taxon>
        <taxon>Bisgaardia</taxon>
    </lineage>
</organism>
<dbReference type="FunFam" id="3.90.960.10:FF:000001">
    <property type="entry name" value="Proline--tRNA ligase"/>
    <property type="match status" value="1"/>
</dbReference>
<dbReference type="InterPro" id="IPR002316">
    <property type="entry name" value="Pro-tRNA-ligase_IIa"/>
</dbReference>
<dbReference type="GO" id="GO:0006433">
    <property type="term" value="P:prolyl-tRNA aminoacylation"/>
    <property type="evidence" value="ECO:0007669"/>
    <property type="project" value="UniProtKB-UniRule"/>
</dbReference>
<protein>
    <recommendedName>
        <fullName evidence="10">Proline--tRNA ligase</fullName>
        <ecNumber evidence="10">6.1.1.15</ecNumber>
    </recommendedName>
    <alternativeName>
        <fullName evidence="10">Prolyl-tRNA synthetase</fullName>
        <shortName evidence="10">ProRS</shortName>
    </alternativeName>
</protein>
<comment type="domain">
    <text evidence="10">Consists of three domains: the N-terminal catalytic domain, the editing domain and the C-terminal anticodon-binding domain.</text>
</comment>
<keyword evidence="7 10" id="KW-0648">Protein biosynthesis</keyword>
<gene>
    <name evidence="10" type="primary">proS</name>
    <name evidence="12" type="ORF">EV697_10648</name>
</gene>
<dbReference type="Pfam" id="PF00587">
    <property type="entry name" value="tRNA-synt_2b"/>
    <property type="match status" value="1"/>
</dbReference>
<evidence type="ECO:0000256" key="10">
    <source>
        <dbReference type="HAMAP-Rule" id="MF_01569"/>
    </source>
</evidence>
<dbReference type="EMBL" id="SLXI01000006">
    <property type="protein sequence ID" value="TCP11694.1"/>
    <property type="molecule type" value="Genomic_DNA"/>
</dbReference>
<evidence type="ECO:0000313" key="12">
    <source>
        <dbReference type="EMBL" id="TCP11694.1"/>
    </source>
</evidence>
<dbReference type="Gene3D" id="3.40.50.800">
    <property type="entry name" value="Anticodon-binding domain"/>
    <property type="match status" value="1"/>
</dbReference>
<dbReference type="GO" id="GO:0002161">
    <property type="term" value="F:aminoacyl-tRNA deacylase activity"/>
    <property type="evidence" value="ECO:0007669"/>
    <property type="project" value="InterPro"/>
</dbReference>
<evidence type="ECO:0000259" key="11">
    <source>
        <dbReference type="PROSITE" id="PS50862"/>
    </source>
</evidence>
<evidence type="ECO:0000256" key="5">
    <source>
        <dbReference type="ARBA" id="ARBA00022741"/>
    </source>
</evidence>
<comment type="similarity">
    <text evidence="10">Belongs to the class-II aminoacyl-tRNA synthetase family. ProS type 1 subfamily.</text>
</comment>
<dbReference type="Pfam" id="PF03129">
    <property type="entry name" value="HGTP_anticodon"/>
    <property type="match status" value="1"/>
</dbReference>
<dbReference type="FunFam" id="3.30.930.10:FF:000043">
    <property type="entry name" value="Proline--tRNA ligase"/>
    <property type="match status" value="1"/>
</dbReference>
<dbReference type="RefSeq" id="WP_132024577.1">
    <property type="nucleotide sequence ID" value="NZ_CP016605.1"/>
</dbReference>
<dbReference type="GO" id="GO:0004827">
    <property type="term" value="F:proline-tRNA ligase activity"/>
    <property type="evidence" value="ECO:0007669"/>
    <property type="project" value="UniProtKB-UniRule"/>
</dbReference>
<dbReference type="Gene3D" id="3.30.930.10">
    <property type="entry name" value="Bira Bifunctional Protein, Domain 2"/>
    <property type="match status" value="2"/>
</dbReference>